<protein>
    <submittedName>
        <fullName evidence="2">DUF3995 domain-containing protein</fullName>
    </submittedName>
</protein>
<sequence length="37" mass="4304">MSFLVYSSAGVLTLISLIHFYWIFGGRWAKPLLYPKK</sequence>
<keyword evidence="3" id="KW-1185">Reference proteome</keyword>
<proteinExistence type="predicted"/>
<name>A0A5Q2TGH0_9BACI</name>
<keyword evidence="1" id="KW-0472">Membrane</keyword>
<dbReference type="AlphaFoldDB" id="A0A5Q2TGH0"/>
<accession>A0A5Q2TGH0</accession>
<evidence type="ECO:0000256" key="1">
    <source>
        <dbReference type="SAM" id="Phobius"/>
    </source>
</evidence>
<organism evidence="2 3">
    <name type="scientific">Gracilibacillus salitolerans</name>
    <dbReference type="NCBI Taxonomy" id="2663022"/>
    <lineage>
        <taxon>Bacteria</taxon>
        <taxon>Bacillati</taxon>
        <taxon>Bacillota</taxon>
        <taxon>Bacilli</taxon>
        <taxon>Bacillales</taxon>
        <taxon>Bacillaceae</taxon>
        <taxon>Gracilibacillus</taxon>
    </lineage>
</organism>
<dbReference type="EMBL" id="CP045915">
    <property type="protein sequence ID" value="QGH33914.1"/>
    <property type="molecule type" value="Genomic_DNA"/>
</dbReference>
<feature type="transmembrane region" description="Helical" evidence="1">
    <location>
        <begin position="6"/>
        <end position="24"/>
    </location>
</feature>
<keyword evidence="1" id="KW-0812">Transmembrane</keyword>
<dbReference type="Proteomes" id="UP000339690">
    <property type="component" value="Chromosome"/>
</dbReference>
<gene>
    <name evidence="2" type="ORF">GI584_07715</name>
</gene>
<evidence type="ECO:0000313" key="2">
    <source>
        <dbReference type="EMBL" id="QGH33914.1"/>
    </source>
</evidence>
<reference evidence="2 3" key="1">
    <citation type="submission" date="2019-11" db="EMBL/GenBank/DDBJ databases">
        <title>Gracilibacillus salitolerans sp. nov., a moderate halophile isolated from a saline soil in northwest China.</title>
        <authorList>
            <person name="Gan L."/>
        </authorList>
    </citation>
    <scope>NUCLEOTIDE SEQUENCE [LARGE SCALE GENOMIC DNA]</scope>
    <source>
        <strain evidence="2 3">SCU50</strain>
    </source>
</reference>
<dbReference type="KEGG" id="grc:GI584_07715"/>
<keyword evidence="1" id="KW-1133">Transmembrane helix</keyword>
<evidence type="ECO:0000313" key="3">
    <source>
        <dbReference type="Proteomes" id="UP000339690"/>
    </source>
</evidence>